<protein>
    <submittedName>
        <fullName evidence="9">GTP-binding protein</fullName>
    </submittedName>
</protein>
<reference evidence="9 10" key="1">
    <citation type="journal article" date="2019" name="Syst. Appl. Microbiol.">
        <title>New species of pathogenic Pseudomonas isolated from citrus in Tunisia: Proposal of Pseudomonas kairouanensis sp. nov. and Pseudomonas nabeulensis sp. nov.</title>
        <authorList>
            <person name="Oueslati M."/>
            <person name="Mulet M."/>
            <person name="Gomila M."/>
            <person name="Berge O."/>
            <person name="Hajlaoui M.R."/>
            <person name="Lalucat J."/>
            <person name="Sadfi-Zouaoui N."/>
            <person name="Garcia-Valdes E."/>
        </authorList>
    </citation>
    <scope>NUCLEOTIDE SEQUENCE [LARGE SCALE GENOMIC DNA]</scope>
    <source>
        <strain evidence="9 10">E10B</strain>
    </source>
</reference>
<dbReference type="Pfam" id="PF07683">
    <property type="entry name" value="CobW_C"/>
    <property type="match status" value="1"/>
</dbReference>
<evidence type="ECO:0000313" key="9">
    <source>
        <dbReference type="EMBL" id="TFY95179.1"/>
    </source>
</evidence>
<evidence type="ECO:0000256" key="6">
    <source>
        <dbReference type="ARBA" id="ARBA00049117"/>
    </source>
</evidence>
<keyword evidence="2" id="KW-0378">Hydrolase</keyword>
<dbReference type="PANTHER" id="PTHR13748:SF62">
    <property type="entry name" value="COBW DOMAIN-CONTAINING PROTEIN"/>
    <property type="match status" value="1"/>
</dbReference>
<sequence length="382" mass="42259">MSSGSTRSLIPVTLLTGFLGSGKTTVLNHLVQQAEMADALVIINEFGEMALDHLLVAHSTENLVMEMSSGCLCCTIRGDLVKTLRDITWRFSRNGERQFHRVLIETTGLADPAPIIHTLMTDPQIASRYRLDGIVATVDLATGSNTLDQHAEAIKQVAMADTLLLTKADLVSEAQRTQLLQRLAAINPAAPQWEVSRGEIAPEKVLNLGLFSPESKTPDVARWLREEAYVEDVPHTHGHEHGHGHGHGHSEHEHDSHEHGHGHTHEHHDVNRHDDHIRAFCFAVDDPIPEDLLVGWLEVLMSLLGSNILRVKGILNVEGQDKPIVVHGVQHIFHPPVPLPAWPTDDHRSRLVFITQDVSKSAIEATFRAFQQVIPQATESAQ</sequence>
<dbReference type="SUPFAM" id="SSF52540">
    <property type="entry name" value="P-loop containing nucleoside triphosphate hydrolases"/>
    <property type="match status" value="1"/>
</dbReference>
<evidence type="ECO:0000256" key="2">
    <source>
        <dbReference type="ARBA" id="ARBA00022801"/>
    </source>
</evidence>
<gene>
    <name evidence="9" type="ORF">DYL61_04295</name>
</gene>
<name>A0A4Z0B9R2_9PSED</name>
<organism evidence="9 10">
    <name type="scientific">Pseudomonas nabeulensis</name>
    <dbReference type="NCBI Taxonomy" id="2293833"/>
    <lineage>
        <taxon>Bacteria</taxon>
        <taxon>Pseudomonadati</taxon>
        <taxon>Pseudomonadota</taxon>
        <taxon>Gammaproteobacteria</taxon>
        <taxon>Pseudomonadales</taxon>
        <taxon>Pseudomonadaceae</taxon>
        <taxon>Pseudomonas</taxon>
    </lineage>
</organism>
<dbReference type="EMBL" id="QUZT01000005">
    <property type="protein sequence ID" value="TFY95179.1"/>
    <property type="molecule type" value="Genomic_DNA"/>
</dbReference>
<accession>A0A4Z0B9R2</accession>
<dbReference type="GO" id="GO:0000166">
    <property type="term" value="F:nucleotide binding"/>
    <property type="evidence" value="ECO:0007669"/>
    <property type="project" value="UniProtKB-KW"/>
</dbReference>
<dbReference type="Proteomes" id="UP000297734">
    <property type="component" value="Unassembled WGS sequence"/>
</dbReference>
<dbReference type="OrthoDB" id="9808822at2"/>
<comment type="catalytic activity">
    <reaction evidence="6">
        <text>GTP + H2O = GDP + phosphate + H(+)</text>
        <dbReference type="Rhea" id="RHEA:19669"/>
        <dbReference type="ChEBI" id="CHEBI:15377"/>
        <dbReference type="ChEBI" id="CHEBI:15378"/>
        <dbReference type="ChEBI" id="CHEBI:37565"/>
        <dbReference type="ChEBI" id="CHEBI:43474"/>
        <dbReference type="ChEBI" id="CHEBI:58189"/>
    </reaction>
    <physiologicalReaction direction="left-to-right" evidence="6">
        <dbReference type="Rhea" id="RHEA:19670"/>
    </physiologicalReaction>
</comment>
<keyword evidence="3" id="KW-0143">Chaperone</keyword>
<evidence type="ECO:0000313" key="10">
    <source>
        <dbReference type="Proteomes" id="UP000297734"/>
    </source>
</evidence>
<dbReference type="Gene3D" id="3.40.50.300">
    <property type="entry name" value="P-loop containing nucleotide triphosphate hydrolases"/>
    <property type="match status" value="1"/>
</dbReference>
<feature type="domain" description="CobW C-terminal" evidence="8">
    <location>
        <begin position="277"/>
        <end position="371"/>
    </location>
</feature>
<feature type="region of interest" description="Disordered" evidence="7">
    <location>
        <begin position="235"/>
        <end position="269"/>
    </location>
</feature>
<evidence type="ECO:0000259" key="8">
    <source>
        <dbReference type="SMART" id="SM00833"/>
    </source>
</evidence>
<dbReference type="InterPro" id="IPR036627">
    <property type="entry name" value="CobW-likC_sf"/>
</dbReference>
<dbReference type="Gene3D" id="3.30.1220.10">
    <property type="entry name" value="CobW-like, C-terminal domain"/>
    <property type="match status" value="1"/>
</dbReference>
<comment type="similarity">
    <text evidence="4">Belongs to the SIMIBI class G3E GTPase family. ZNG1 subfamily.</text>
</comment>
<comment type="caution">
    <text evidence="9">The sequence shown here is derived from an EMBL/GenBank/DDBJ whole genome shotgun (WGS) entry which is preliminary data.</text>
</comment>
<evidence type="ECO:0000256" key="4">
    <source>
        <dbReference type="ARBA" id="ARBA00034320"/>
    </source>
</evidence>
<dbReference type="AlphaFoldDB" id="A0A4Z0B9R2"/>
<dbReference type="GO" id="GO:0016787">
    <property type="term" value="F:hydrolase activity"/>
    <property type="evidence" value="ECO:0007669"/>
    <property type="project" value="UniProtKB-KW"/>
</dbReference>
<dbReference type="GO" id="GO:0005737">
    <property type="term" value="C:cytoplasm"/>
    <property type="evidence" value="ECO:0007669"/>
    <property type="project" value="TreeGrafter"/>
</dbReference>
<keyword evidence="10" id="KW-1185">Reference proteome</keyword>
<proteinExistence type="inferred from homology"/>
<dbReference type="Pfam" id="PF02492">
    <property type="entry name" value="cobW"/>
    <property type="match status" value="1"/>
</dbReference>
<dbReference type="RefSeq" id="WP_135307332.1">
    <property type="nucleotide sequence ID" value="NZ_QUZT01000005.1"/>
</dbReference>
<keyword evidence="1" id="KW-0547">Nucleotide-binding</keyword>
<dbReference type="SMART" id="SM00833">
    <property type="entry name" value="CobW_C"/>
    <property type="match status" value="1"/>
</dbReference>
<evidence type="ECO:0000256" key="1">
    <source>
        <dbReference type="ARBA" id="ARBA00022741"/>
    </source>
</evidence>
<dbReference type="InterPro" id="IPR003495">
    <property type="entry name" value="CobW/HypB/UreG_nucleotide-bd"/>
</dbReference>
<dbReference type="InterPro" id="IPR011629">
    <property type="entry name" value="CobW-like_C"/>
</dbReference>
<dbReference type="SUPFAM" id="SSF90002">
    <property type="entry name" value="Hypothetical protein YjiA, C-terminal domain"/>
    <property type="match status" value="1"/>
</dbReference>
<dbReference type="InterPro" id="IPR027417">
    <property type="entry name" value="P-loop_NTPase"/>
</dbReference>
<dbReference type="InterPro" id="IPR051316">
    <property type="entry name" value="Zinc-reg_GTPase_activator"/>
</dbReference>
<dbReference type="PANTHER" id="PTHR13748">
    <property type="entry name" value="COBW-RELATED"/>
    <property type="match status" value="1"/>
</dbReference>
<evidence type="ECO:0000256" key="3">
    <source>
        <dbReference type="ARBA" id="ARBA00023186"/>
    </source>
</evidence>
<evidence type="ECO:0000256" key="5">
    <source>
        <dbReference type="ARBA" id="ARBA00045658"/>
    </source>
</evidence>
<dbReference type="CDD" id="cd03112">
    <property type="entry name" value="CobW-like"/>
    <property type="match status" value="1"/>
</dbReference>
<comment type="function">
    <text evidence="5">Zinc chaperone that directly transfers zinc cofactor to target proteins, thereby activating them. Zinc is transferred from the CXCC motif in the GTPase domain to the zinc binding site in target proteins in a process requiring GTP hydrolysis.</text>
</comment>
<evidence type="ECO:0000256" key="7">
    <source>
        <dbReference type="SAM" id="MobiDB-lite"/>
    </source>
</evidence>